<reference evidence="1 2" key="1">
    <citation type="submission" date="2017-09" db="EMBL/GenBank/DDBJ databases">
        <title>Depth-based differentiation of microbial function through sediment-hosted aquifers and enrichment of novel symbionts in the deep terrestrial subsurface.</title>
        <authorList>
            <person name="Probst A.J."/>
            <person name="Ladd B."/>
            <person name="Jarett J.K."/>
            <person name="Geller-Mcgrath D.E."/>
            <person name="Sieber C.M."/>
            <person name="Emerson J.B."/>
            <person name="Anantharaman K."/>
            <person name="Thomas B.C."/>
            <person name="Malmstrom R."/>
            <person name="Stieglmeier M."/>
            <person name="Klingl A."/>
            <person name="Woyke T."/>
            <person name="Ryan C.M."/>
            <person name="Banfield J.F."/>
        </authorList>
    </citation>
    <scope>NUCLEOTIDE SEQUENCE [LARGE SCALE GENOMIC DNA]</scope>
    <source>
        <strain evidence="1">CG_4_10_14_0_8_um_filter_42_10</strain>
    </source>
</reference>
<accession>A0A2M7RGV4</accession>
<dbReference type="EMBL" id="PFMD01000062">
    <property type="protein sequence ID" value="PIY95989.1"/>
    <property type="molecule type" value="Genomic_DNA"/>
</dbReference>
<sequence>MQAKKYPYLQGEGLKLISYCPLCNTQYNPLAAKILEEREDAHLIHIECRRCNSSIVALILTGGIGISSVGLITDLTSDDVLKFKDADDLTLDDVLDFHLALQNDLVLKSIINS</sequence>
<name>A0A2M7RGV4_9BACT</name>
<comment type="caution">
    <text evidence="1">The sequence shown here is derived from an EMBL/GenBank/DDBJ whole genome shotgun (WGS) entry which is preliminary data.</text>
</comment>
<evidence type="ECO:0000313" key="2">
    <source>
        <dbReference type="Proteomes" id="UP000230779"/>
    </source>
</evidence>
<evidence type="ECO:0000313" key="1">
    <source>
        <dbReference type="EMBL" id="PIY95989.1"/>
    </source>
</evidence>
<organism evidence="1 2">
    <name type="scientific">Candidatus Kerfeldbacteria bacterium CG_4_10_14_0_8_um_filter_42_10</name>
    <dbReference type="NCBI Taxonomy" id="2014248"/>
    <lineage>
        <taxon>Bacteria</taxon>
        <taxon>Candidatus Kerfeldiibacteriota</taxon>
    </lineage>
</organism>
<dbReference type="AlphaFoldDB" id="A0A2M7RGV4"/>
<protein>
    <submittedName>
        <fullName evidence="1">Uncharacterized protein</fullName>
    </submittedName>
</protein>
<proteinExistence type="predicted"/>
<dbReference type="Proteomes" id="UP000230779">
    <property type="component" value="Unassembled WGS sequence"/>
</dbReference>
<gene>
    <name evidence="1" type="ORF">COY66_05305</name>
</gene>